<feature type="non-terminal residue" evidence="1">
    <location>
        <position position="1"/>
    </location>
</feature>
<accession>A0A166DKZ1</accession>
<organism evidence="1 2">
    <name type="scientific">Athelia psychrophila</name>
    <dbReference type="NCBI Taxonomy" id="1759441"/>
    <lineage>
        <taxon>Eukaryota</taxon>
        <taxon>Fungi</taxon>
        <taxon>Dikarya</taxon>
        <taxon>Basidiomycota</taxon>
        <taxon>Agaricomycotina</taxon>
        <taxon>Agaricomycetes</taxon>
        <taxon>Agaricomycetidae</taxon>
        <taxon>Atheliales</taxon>
        <taxon>Atheliaceae</taxon>
        <taxon>Athelia</taxon>
    </lineage>
</organism>
<dbReference type="Proteomes" id="UP000076532">
    <property type="component" value="Unassembled WGS sequence"/>
</dbReference>
<gene>
    <name evidence="1" type="ORF">FIBSPDRAFT_935598</name>
</gene>
<evidence type="ECO:0000313" key="1">
    <source>
        <dbReference type="EMBL" id="KZP14829.1"/>
    </source>
</evidence>
<evidence type="ECO:0000313" key="2">
    <source>
        <dbReference type="Proteomes" id="UP000076532"/>
    </source>
</evidence>
<dbReference type="OrthoDB" id="3256367at2759"/>
<dbReference type="AlphaFoldDB" id="A0A166DKZ1"/>
<dbReference type="EMBL" id="KV417612">
    <property type="protein sequence ID" value="KZP14829.1"/>
    <property type="molecule type" value="Genomic_DNA"/>
</dbReference>
<name>A0A166DKZ1_9AGAM</name>
<proteinExistence type="predicted"/>
<evidence type="ECO:0008006" key="3">
    <source>
        <dbReference type="Google" id="ProtNLM"/>
    </source>
</evidence>
<protein>
    <recommendedName>
        <fullName evidence="3">F-box domain-containing protein</fullName>
    </recommendedName>
</protein>
<reference evidence="1 2" key="1">
    <citation type="journal article" date="2016" name="Mol. Biol. Evol.">
        <title>Comparative Genomics of Early-Diverging Mushroom-Forming Fungi Provides Insights into the Origins of Lignocellulose Decay Capabilities.</title>
        <authorList>
            <person name="Nagy L.G."/>
            <person name="Riley R."/>
            <person name="Tritt A."/>
            <person name="Adam C."/>
            <person name="Daum C."/>
            <person name="Floudas D."/>
            <person name="Sun H."/>
            <person name="Yadav J.S."/>
            <person name="Pangilinan J."/>
            <person name="Larsson K.H."/>
            <person name="Matsuura K."/>
            <person name="Barry K."/>
            <person name="Labutti K."/>
            <person name="Kuo R."/>
            <person name="Ohm R.A."/>
            <person name="Bhattacharya S.S."/>
            <person name="Shirouzu T."/>
            <person name="Yoshinaga Y."/>
            <person name="Martin F.M."/>
            <person name="Grigoriev I.V."/>
            <person name="Hibbett D.S."/>
        </authorList>
    </citation>
    <scope>NUCLEOTIDE SEQUENCE [LARGE SCALE GENOMIC DNA]</scope>
    <source>
        <strain evidence="1 2">CBS 109695</strain>
    </source>
</reference>
<sequence>MDRIPSEICTKIFAHACTDSGMTGRQLSLVSKFTRAASAPVKYQSIAAHGPRQITAFHQLLLQTPPHLRRIKYLFLSTLLPPSSEHKEQLSEAGRGVLTAVAESVEILYLNLPYDFKLWYLPTTSFPRLVELASHGFPIHRKSPYDLIKQDSTPFPQLLRWCYMHTSSMHIPALNPHDLADIHITAPMLTHLRLSINEEESYFASALKTLLPGTIQLAYVKPLPPRWPTMVNQVLVRGLEELNETDSRLVLLPAYVLREGPRDFILGDWEERINGGDGCWSLRERLLADSGVPTPNSK</sequence>
<keyword evidence="2" id="KW-1185">Reference proteome</keyword>